<evidence type="ECO:0000256" key="1">
    <source>
        <dbReference type="SAM" id="MobiDB-lite"/>
    </source>
</evidence>
<proteinExistence type="predicted"/>
<sequence length="109" mass="11948">MVNGDPESARGPGINEVAKSGQARHYLQPLSPVKHPPHPSKVSQILKVHLYFHDLCELQKNILGIGTPHVLHIYSKPPTNEGRTFRCNCPKFAFSIGGNSEPDSLVVSL</sequence>
<dbReference type="EMBL" id="BPLR01007883">
    <property type="protein sequence ID" value="GIY20431.1"/>
    <property type="molecule type" value="Genomic_DNA"/>
</dbReference>
<evidence type="ECO:0000313" key="2">
    <source>
        <dbReference type="EMBL" id="GIY20431.1"/>
    </source>
</evidence>
<comment type="caution">
    <text evidence="2">The sequence shown here is derived from an EMBL/GenBank/DDBJ whole genome shotgun (WGS) entry which is preliminary data.</text>
</comment>
<keyword evidence="3" id="KW-1185">Reference proteome</keyword>
<reference evidence="2 3" key="1">
    <citation type="submission" date="2021-06" db="EMBL/GenBank/DDBJ databases">
        <title>Caerostris extrusa draft genome.</title>
        <authorList>
            <person name="Kono N."/>
            <person name="Arakawa K."/>
        </authorList>
    </citation>
    <scope>NUCLEOTIDE SEQUENCE [LARGE SCALE GENOMIC DNA]</scope>
</reference>
<dbReference type="Proteomes" id="UP001054945">
    <property type="component" value="Unassembled WGS sequence"/>
</dbReference>
<accession>A0AAV4RHN6</accession>
<feature type="region of interest" description="Disordered" evidence="1">
    <location>
        <begin position="1"/>
        <end position="21"/>
    </location>
</feature>
<protein>
    <submittedName>
        <fullName evidence="2">Uncharacterized protein</fullName>
    </submittedName>
</protein>
<organism evidence="2 3">
    <name type="scientific">Caerostris extrusa</name>
    <name type="common">Bark spider</name>
    <name type="synonym">Caerostris bankana</name>
    <dbReference type="NCBI Taxonomy" id="172846"/>
    <lineage>
        <taxon>Eukaryota</taxon>
        <taxon>Metazoa</taxon>
        <taxon>Ecdysozoa</taxon>
        <taxon>Arthropoda</taxon>
        <taxon>Chelicerata</taxon>
        <taxon>Arachnida</taxon>
        <taxon>Araneae</taxon>
        <taxon>Araneomorphae</taxon>
        <taxon>Entelegynae</taxon>
        <taxon>Araneoidea</taxon>
        <taxon>Araneidae</taxon>
        <taxon>Caerostris</taxon>
    </lineage>
</organism>
<gene>
    <name evidence="2" type="ORF">CEXT_309441</name>
</gene>
<dbReference type="AlphaFoldDB" id="A0AAV4RHN6"/>
<name>A0AAV4RHN6_CAEEX</name>
<evidence type="ECO:0000313" key="3">
    <source>
        <dbReference type="Proteomes" id="UP001054945"/>
    </source>
</evidence>